<dbReference type="Proteomes" id="UP001501074">
    <property type="component" value="Unassembled WGS sequence"/>
</dbReference>
<dbReference type="RefSeq" id="WP_231485472.1">
    <property type="nucleotide sequence ID" value="NZ_BAAAZO010000001.1"/>
</dbReference>
<evidence type="ECO:0000313" key="3">
    <source>
        <dbReference type="Proteomes" id="UP001501074"/>
    </source>
</evidence>
<dbReference type="EMBL" id="BAAAZO010000001">
    <property type="protein sequence ID" value="GAA3590934.1"/>
    <property type="molecule type" value="Genomic_DNA"/>
</dbReference>
<name>A0ABP6YUA0_9ACTN</name>
<reference evidence="3" key="1">
    <citation type="journal article" date="2019" name="Int. J. Syst. Evol. Microbiol.">
        <title>The Global Catalogue of Microorganisms (GCM) 10K type strain sequencing project: providing services to taxonomists for standard genome sequencing and annotation.</title>
        <authorList>
            <consortium name="The Broad Institute Genomics Platform"/>
            <consortium name="The Broad Institute Genome Sequencing Center for Infectious Disease"/>
            <person name="Wu L."/>
            <person name="Ma J."/>
        </authorList>
    </citation>
    <scope>NUCLEOTIDE SEQUENCE [LARGE SCALE GENOMIC DNA]</scope>
    <source>
        <strain evidence="3">JCM 16902</strain>
    </source>
</reference>
<proteinExistence type="predicted"/>
<protein>
    <recommendedName>
        <fullName evidence="4">Zinc-finger domain-containing protein</fullName>
    </recommendedName>
</protein>
<evidence type="ECO:0008006" key="4">
    <source>
        <dbReference type="Google" id="ProtNLM"/>
    </source>
</evidence>
<evidence type="ECO:0000313" key="2">
    <source>
        <dbReference type="EMBL" id="GAA3590934.1"/>
    </source>
</evidence>
<evidence type="ECO:0000256" key="1">
    <source>
        <dbReference type="SAM" id="MobiDB-lite"/>
    </source>
</evidence>
<gene>
    <name evidence="2" type="ORF">GCM10022223_01830</name>
</gene>
<sequence>MSHLGGRLSELVDGEVEGFAADRALRHLADCQECRDALEVERLMKQRLVSLTMPEPGDDFLRNLLEMGGPSGPLPPRREHVPGSPRPAFVSPGVSTRPAGRRDVRVFSTPAPPNRKDAAFGQRHSRLSRPQRRVAATLVGAACLVGVGVGGGVASHAVSAADVVTPVDSFVVRYIATTDVSPFGSQNHWTGLGGR</sequence>
<organism evidence="2 3">
    <name type="scientific">Kineosporia mesophila</name>
    <dbReference type="NCBI Taxonomy" id="566012"/>
    <lineage>
        <taxon>Bacteria</taxon>
        <taxon>Bacillati</taxon>
        <taxon>Actinomycetota</taxon>
        <taxon>Actinomycetes</taxon>
        <taxon>Kineosporiales</taxon>
        <taxon>Kineosporiaceae</taxon>
        <taxon>Kineosporia</taxon>
    </lineage>
</organism>
<feature type="region of interest" description="Disordered" evidence="1">
    <location>
        <begin position="68"/>
        <end position="98"/>
    </location>
</feature>
<comment type="caution">
    <text evidence="2">The sequence shown here is derived from an EMBL/GenBank/DDBJ whole genome shotgun (WGS) entry which is preliminary data.</text>
</comment>
<accession>A0ABP6YUA0</accession>
<keyword evidence="3" id="KW-1185">Reference proteome</keyword>